<dbReference type="OrthoDB" id="7827681at2759"/>
<evidence type="ECO:0000256" key="6">
    <source>
        <dbReference type="ARBA" id="ARBA00022787"/>
    </source>
</evidence>
<evidence type="ECO:0000313" key="12">
    <source>
        <dbReference type="Proteomes" id="UP000095023"/>
    </source>
</evidence>
<protein>
    <recommendedName>
        <fullName evidence="13">Mitochondrial outer membrane protein porin</fullName>
    </recommendedName>
</protein>
<dbReference type="Gene3D" id="2.40.160.10">
    <property type="entry name" value="Porin"/>
    <property type="match status" value="1"/>
</dbReference>
<evidence type="ECO:0000256" key="2">
    <source>
        <dbReference type="ARBA" id="ARBA00007780"/>
    </source>
</evidence>
<dbReference type="PANTHER" id="PTHR11743:SF70">
    <property type="entry name" value="GH26960P-RELATED"/>
    <property type="match status" value="1"/>
</dbReference>
<evidence type="ECO:0000256" key="4">
    <source>
        <dbReference type="ARBA" id="ARBA00022452"/>
    </source>
</evidence>
<dbReference type="InterPro" id="IPR027246">
    <property type="entry name" value="Porin_Euk/Tom40"/>
</dbReference>
<dbReference type="EMBL" id="KV453841">
    <property type="protein sequence ID" value="ODV92496.1"/>
    <property type="molecule type" value="Genomic_DNA"/>
</dbReference>
<dbReference type="GO" id="GO:0005741">
    <property type="term" value="C:mitochondrial outer membrane"/>
    <property type="evidence" value="ECO:0007669"/>
    <property type="project" value="UniProtKB-SubCell"/>
</dbReference>
<dbReference type="GO" id="GO:0008308">
    <property type="term" value="F:voltage-gated monoatomic anion channel activity"/>
    <property type="evidence" value="ECO:0007669"/>
    <property type="project" value="InterPro"/>
</dbReference>
<evidence type="ECO:0000256" key="9">
    <source>
        <dbReference type="ARBA" id="ARBA00023128"/>
    </source>
</evidence>
<name>A0A1E4TL58_9ASCO</name>
<dbReference type="InterPro" id="IPR023614">
    <property type="entry name" value="Porin_dom_sf"/>
</dbReference>
<dbReference type="FunFam" id="2.40.160.10:FF:000012">
    <property type="entry name" value="Voltage-dependent anion-selective channel"/>
    <property type="match status" value="1"/>
</dbReference>
<keyword evidence="12" id="KW-1185">Reference proteome</keyword>
<keyword evidence="5" id="KW-0812">Transmembrane</keyword>
<dbReference type="GO" id="GO:0046930">
    <property type="term" value="C:pore complex"/>
    <property type="evidence" value="ECO:0007669"/>
    <property type="project" value="UniProtKB-KW"/>
</dbReference>
<dbReference type="Pfam" id="PF01459">
    <property type="entry name" value="Porin_3"/>
    <property type="match status" value="1"/>
</dbReference>
<dbReference type="AlphaFoldDB" id="A0A1E4TL58"/>
<keyword evidence="7" id="KW-0406">Ion transport</keyword>
<keyword evidence="4" id="KW-1134">Transmembrane beta strand</keyword>
<keyword evidence="9" id="KW-0496">Mitochondrion</keyword>
<dbReference type="PANTHER" id="PTHR11743">
    <property type="entry name" value="VOLTAGE-DEPENDENT ANION-SELECTIVE CHANNEL"/>
    <property type="match status" value="1"/>
</dbReference>
<keyword evidence="6" id="KW-1000">Mitochondrion outer membrane</keyword>
<evidence type="ECO:0000256" key="3">
    <source>
        <dbReference type="ARBA" id="ARBA00022448"/>
    </source>
</evidence>
<evidence type="ECO:0000256" key="1">
    <source>
        <dbReference type="ARBA" id="ARBA00004294"/>
    </source>
</evidence>
<proteinExistence type="inferred from homology"/>
<comment type="similarity">
    <text evidence="2">Belongs to the eukaryotic mitochondrial porin family.</text>
</comment>
<keyword evidence="10" id="KW-0472">Membrane</keyword>
<keyword evidence="3" id="KW-0813">Transport</keyword>
<evidence type="ECO:0000256" key="8">
    <source>
        <dbReference type="ARBA" id="ARBA00023114"/>
    </source>
</evidence>
<evidence type="ECO:0000256" key="10">
    <source>
        <dbReference type="ARBA" id="ARBA00023136"/>
    </source>
</evidence>
<keyword evidence="8" id="KW-0626">Porin</keyword>
<dbReference type="GO" id="GO:0015288">
    <property type="term" value="F:porin activity"/>
    <property type="evidence" value="ECO:0007669"/>
    <property type="project" value="UniProtKB-KW"/>
</dbReference>
<dbReference type="InterPro" id="IPR001925">
    <property type="entry name" value="Porin_Euk"/>
</dbReference>
<accession>A0A1E4TL58</accession>
<sequence length="285" mass="29919">MSVPAYSDIAKPTGDLLSRDFYAAAAANLEIKTKAPNGVAFTVKGKQPVQNGAISGTLETKYADKASGLTLTQGWTSANVLETKVELSEALVPGLKGELATSFRPSLGTKTAKLGLYFRQPAIHCRGFFDLLSGPSFVGDAVVGHDGFLAGAELGYDVVDGRVTKYSAALGYAVPLYSAAINADSNLSVFSASYFHKVNPSVDAGAKATWDSKSTAQGVKMEVAAKYALDSDSFTKAKINNNGLANFSYSQVLRPGVRLGLGLAVDTQRLSEAAHKVGFSLTFEA</sequence>
<dbReference type="CDD" id="cd07306">
    <property type="entry name" value="Porin3_VDAC"/>
    <property type="match status" value="1"/>
</dbReference>
<dbReference type="PRINTS" id="PR00185">
    <property type="entry name" value="EUKARYTPORIN"/>
</dbReference>
<evidence type="ECO:0000313" key="11">
    <source>
        <dbReference type="EMBL" id="ODV92496.1"/>
    </source>
</evidence>
<organism evidence="11 12">
    <name type="scientific">Tortispora caseinolytica NRRL Y-17796</name>
    <dbReference type="NCBI Taxonomy" id="767744"/>
    <lineage>
        <taxon>Eukaryota</taxon>
        <taxon>Fungi</taxon>
        <taxon>Dikarya</taxon>
        <taxon>Ascomycota</taxon>
        <taxon>Saccharomycotina</taxon>
        <taxon>Trigonopsidomycetes</taxon>
        <taxon>Trigonopsidales</taxon>
        <taxon>Trigonopsidaceae</taxon>
        <taxon>Tortispora</taxon>
    </lineage>
</organism>
<reference evidence="12" key="1">
    <citation type="submission" date="2016-02" db="EMBL/GenBank/DDBJ databases">
        <title>Comparative genomics of biotechnologically important yeasts.</title>
        <authorList>
            <consortium name="DOE Joint Genome Institute"/>
            <person name="Riley R."/>
            <person name="Haridas S."/>
            <person name="Wolfe K.H."/>
            <person name="Lopes M.R."/>
            <person name="Hittinger C.T."/>
            <person name="Goker M."/>
            <person name="Salamov A."/>
            <person name="Wisecaver J."/>
            <person name="Long T.M."/>
            <person name="Aerts A.L."/>
            <person name="Barry K."/>
            <person name="Choi C."/>
            <person name="Clum A."/>
            <person name="Coughlan A.Y."/>
            <person name="Deshpande S."/>
            <person name="Douglass A.P."/>
            <person name="Hanson S.J."/>
            <person name="Klenk H.-P."/>
            <person name="Labutti K."/>
            <person name="Lapidus A."/>
            <person name="Lindquist E."/>
            <person name="Lipzen A."/>
            <person name="Meier-Kolthoff J.P."/>
            <person name="Ohm R.A."/>
            <person name="Otillar R.P."/>
            <person name="Pangilinan J."/>
            <person name="Peng Y."/>
            <person name="Rokas A."/>
            <person name="Rosa C.A."/>
            <person name="Scheuner C."/>
            <person name="Sibirny A.A."/>
            <person name="Slot J.C."/>
            <person name="Stielow J.B."/>
            <person name="Sun H."/>
            <person name="Kurtzman C.P."/>
            <person name="Blackwell M."/>
            <person name="Jeffries T.W."/>
            <person name="Grigoriev I.V."/>
        </authorList>
    </citation>
    <scope>NUCLEOTIDE SEQUENCE [LARGE SCALE GENOMIC DNA]</scope>
    <source>
        <strain evidence="12">NRRL Y-17796</strain>
    </source>
</reference>
<comment type="subcellular location">
    <subcellularLocation>
        <location evidence="1">Mitochondrion outer membrane</location>
    </subcellularLocation>
</comment>
<evidence type="ECO:0008006" key="13">
    <source>
        <dbReference type="Google" id="ProtNLM"/>
    </source>
</evidence>
<evidence type="ECO:0000256" key="5">
    <source>
        <dbReference type="ARBA" id="ARBA00022692"/>
    </source>
</evidence>
<evidence type="ECO:0000256" key="7">
    <source>
        <dbReference type="ARBA" id="ARBA00023065"/>
    </source>
</evidence>
<dbReference type="Proteomes" id="UP000095023">
    <property type="component" value="Unassembled WGS sequence"/>
</dbReference>
<gene>
    <name evidence="11" type="ORF">CANCADRAFT_87360</name>
</gene>